<evidence type="ECO:0000313" key="2">
    <source>
        <dbReference type="EMBL" id="PLW29792.1"/>
    </source>
</evidence>
<reference evidence="2 3" key="1">
    <citation type="submission" date="2017-11" db="EMBL/GenBank/DDBJ databases">
        <title>De novo assembly and phasing of dikaryotic genomes from two isolates of Puccinia coronata f. sp. avenae, the causal agent of oat crown rust.</title>
        <authorList>
            <person name="Miller M.E."/>
            <person name="Zhang Y."/>
            <person name="Omidvar V."/>
            <person name="Sperschneider J."/>
            <person name="Schwessinger B."/>
            <person name="Raley C."/>
            <person name="Palmer J.M."/>
            <person name="Garnica D."/>
            <person name="Upadhyaya N."/>
            <person name="Rathjen J."/>
            <person name="Taylor J.M."/>
            <person name="Park R.F."/>
            <person name="Dodds P.N."/>
            <person name="Hirsch C.D."/>
            <person name="Kianian S.F."/>
            <person name="Figueroa M."/>
        </authorList>
    </citation>
    <scope>NUCLEOTIDE SEQUENCE [LARGE SCALE GENOMIC DNA]</scope>
    <source>
        <strain evidence="2">12NC29</strain>
    </source>
</reference>
<feature type="region of interest" description="Disordered" evidence="1">
    <location>
        <begin position="1"/>
        <end position="73"/>
    </location>
</feature>
<accession>A0A2N5TWD2</accession>
<feature type="compositionally biased region" description="Pro residues" evidence="1">
    <location>
        <begin position="64"/>
        <end position="73"/>
    </location>
</feature>
<evidence type="ECO:0000313" key="3">
    <source>
        <dbReference type="Proteomes" id="UP000235388"/>
    </source>
</evidence>
<feature type="compositionally biased region" description="Polar residues" evidence="1">
    <location>
        <begin position="31"/>
        <end position="48"/>
    </location>
</feature>
<dbReference type="Proteomes" id="UP000235388">
    <property type="component" value="Unassembled WGS sequence"/>
</dbReference>
<evidence type="ECO:0000256" key="1">
    <source>
        <dbReference type="SAM" id="MobiDB-lite"/>
    </source>
</evidence>
<sequence>MIWNLSTPTSAASQRHTQAFPGPNLPAPAHGSQTLLPSSRQPLSTSSRKSPHDHQPVQCNAPAVPHPPSRVFK</sequence>
<comment type="caution">
    <text evidence="2">The sequence shown here is derived from an EMBL/GenBank/DDBJ whole genome shotgun (WGS) entry which is preliminary data.</text>
</comment>
<gene>
    <name evidence="2" type="ORF">PCANC_21047</name>
</gene>
<name>A0A2N5TWD2_9BASI</name>
<proteinExistence type="predicted"/>
<keyword evidence="3" id="KW-1185">Reference proteome</keyword>
<feature type="compositionally biased region" description="Polar residues" evidence="1">
    <location>
        <begin position="1"/>
        <end position="17"/>
    </location>
</feature>
<organism evidence="2 3">
    <name type="scientific">Puccinia coronata f. sp. avenae</name>
    <dbReference type="NCBI Taxonomy" id="200324"/>
    <lineage>
        <taxon>Eukaryota</taxon>
        <taxon>Fungi</taxon>
        <taxon>Dikarya</taxon>
        <taxon>Basidiomycota</taxon>
        <taxon>Pucciniomycotina</taxon>
        <taxon>Pucciniomycetes</taxon>
        <taxon>Pucciniales</taxon>
        <taxon>Pucciniaceae</taxon>
        <taxon>Puccinia</taxon>
    </lineage>
</organism>
<protein>
    <submittedName>
        <fullName evidence="2">Uncharacterized protein</fullName>
    </submittedName>
</protein>
<dbReference type="AlphaFoldDB" id="A0A2N5TWD2"/>
<dbReference type="EMBL" id="PGCJ01000398">
    <property type="protein sequence ID" value="PLW29792.1"/>
    <property type="molecule type" value="Genomic_DNA"/>
</dbReference>